<protein>
    <submittedName>
        <fullName evidence="2">Uncharacterized protein</fullName>
    </submittedName>
</protein>
<evidence type="ECO:0000313" key="2">
    <source>
        <dbReference type="EMBL" id="GAV85560.1"/>
    </source>
</evidence>
<reference evidence="3" key="1">
    <citation type="submission" date="2016-04" db="EMBL/GenBank/DDBJ databases">
        <title>Cephalotus genome sequencing.</title>
        <authorList>
            <person name="Fukushima K."/>
            <person name="Hasebe M."/>
            <person name="Fang X."/>
        </authorList>
    </citation>
    <scope>NUCLEOTIDE SEQUENCE [LARGE SCALE GENOMIC DNA]</scope>
    <source>
        <strain evidence="3">cv. St1</strain>
    </source>
</reference>
<proteinExistence type="predicted"/>
<evidence type="ECO:0000256" key="1">
    <source>
        <dbReference type="SAM" id="MobiDB-lite"/>
    </source>
</evidence>
<dbReference type="InParanoid" id="A0A1Q3CZA1"/>
<organism evidence="2 3">
    <name type="scientific">Cephalotus follicularis</name>
    <name type="common">Albany pitcher plant</name>
    <dbReference type="NCBI Taxonomy" id="3775"/>
    <lineage>
        <taxon>Eukaryota</taxon>
        <taxon>Viridiplantae</taxon>
        <taxon>Streptophyta</taxon>
        <taxon>Embryophyta</taxon>
        <taxon>Tracheophyta</taxon>
        <taxon>Spermatophyta</taxon>
        <taxon>Magnoliopsida</taxon>
        <taxon>eudicotyledons</taxon>
        <taxon>Gunneridae</taxon>
        <taxon>Pentapetalae</taxon>
        <taxon>rosids</taxon>
        <taxon>fabids</taxon>
        <taxon>Oxalidales</taxon>
        <taxon>Cephalotaceae</taxon>
        <taxon>Cephalotus</taxon>
    </lineage>
</organism>
<sequence length="126" mass="14304">MSYQDLYIMWHIVSRKPLNLPHLIMKNMMRAISKVEGALPYGMVITKIFSHFGIVFGNEVASRIDVGDIYNASSLKGMGWKRVFDADKGVEWLPKEGGRRKRGIEGEGVEEQGEAQRPKLSHPVFQ</sequence>
<dbReference type="Proteomes" id="UP000187406">
    <property type="component" value="Unassembled WGS sequence"/>
</dbReference>
<keyword evidence="3" id="KW-1185">Reference proteome</keyword>
<comment type="caution">
    <text evidence="2">The sequence shown here is derived from an EMBL/GenBank/DDBJ whole genome shotgun (WGS) entry which is preliminary data.</text>
</comment>
<gene>
    <name evidence="2" type="ORF">CFOL_v3_28996</name>
</gene>
<evidence type="ECO:0000313" key="3">
    <source>
        <dbReference type="Proteomes" id="UP000187406"/>
    </source>
</evidence>
<feature type="region of interest" description="Disordered" evidence="1">
    <location>
        <begin position="97"/>
        <end position="126"/>
    </location>
</feature>
<dbReference type="AlphaFoldDB" id="A0A1Q3CZA1"/>
<accession>A0A1Q3CZA1</accession>
<name>A0A1Q3CZA1_CEPFO</name>
<dbReference type="EMBL" id="BDDD01003609">
    <property type="protein sequence ID" value="GAV85560.1"/>
    <property type="molecule type" value="Genomic_DNA"/>
</dbReference>